<dbReference type="eggNOG" id="COG2253">
    <property type="taxonomic scope" value="Bacteria"/>
</dbReference>
<organism evidence="1 2">
    <name type="scientific">Advenella kashmirensis W13003</name>
    <dbReference type="NCBI Taxonomy" id="1424334"/>
    <lineage>
        <taxon>Bacteria</taxon>
        <taxon>Pseudomonadati</taxon>
        <taxon>Pseudomonadota</taxon>
        <taxon>Betaproteobacteria</taxon>
        <taxon>Burkholderiales</taxon>
        <taxon>Alcaligenaceae</taxon>
    </lineage>
</organism>
<dbReference type="InterPro" id="IPR014942">
    <property type="entry name" value="AbiEii"/>
</dbReference>
<dbReference type="EMBL" id="AYXT01000001">
    <property type="protein sequence ID" value="ETF04748.1"/>
    <property type="molecule type" value="Genomic_DNA"/>
</dbReference>
<evidence type="ECO:0008006" key="3">
    <source>
        <dbReference type="Google" id="ProtNLM"/>
    </source>
</evidence>
<dbReference type="OrthoDB" id="8683379at2"/>
<dbReference type="RefSeq" id="WP_024004078.1">
    <property type="nucleotide sequence ID" value="NZ_KI650979.1"/>
</dbReference>
<dbReference type="AlphaFoldDB" id="V8QZB8"/>
<gene>
    <name evidence="1" type="ORF">W822_05095</name>
</gene>
<dbReference type="PATRIC" id="fig|1424334.3.peg.1032"/>
<dbReference type="HOGENOM" id="CLU_082657_0_0_4"/>
<name>V8QZB8_9BURK</name>
<dbReference type="Proteomes" id="UP000018733">
    <property type="component" value="Unassembled WGS sequence"/>
</dbReference>
<reference evidence="1 2" key="1">
    <citation type="journal article" date="2014" name="Genome Announc.">
        <title>Draft Genome Sequence of Advenella kashmirensis Strain W13003, a Polycyclic Aromatic Hydrocarbon-Degrading Bacterium.</title>
        <authorList>
            <person name="Wang X."/>
            <person name="Jin D."/>
            <person name="Zhou L."/>
            <person name="Wu L."/>
            <person name="An W."/>
            <person name="Zhao L."/>
        </authorList>
    </citation>
    <scope>NUCLEOTIDE SEQUENCE [LARGE SCALE GENOMIC DNA]</scope>
    <source>
        <strain evidence="1 2">W13003</strain>
    </source>
</reference>
<dbReference type="STRING" id="1424334.W822_05095"/>
<proteinExistence type="predicted"/>
<protein>
    <recommendedName>
        <fullName evidence="3">Nucleotidyl transferase AbiEii/AbiGii toxin family protein</fullName>
    </recommendedName>
</protein>
<accession>V8QZB8</accession>
<dbReference type="Pfam" id="PF08843">
    <property type="entry name" value="AbiEii"/>
    <property type="match status" value="1"/>
</dbReference>
<dbReference type="Gene3D" id="3.10.450.620">
    <property type="entry name" value="JHP933, nucleotidyltransferase-like core domain"/>
    <property type="match status" value="1"/>
</dbReference>
<evidence type="ECO:0000313" key="1">
    <source>
        <dbReference type="EMBL" id="ETF04748.1"/>
    </source>
</evidence>
<comment type="caution">
    <text evidence="1">The sequence shown here is derived from an EMBL/GenBank/DDBJ whole genome shotgun (WGS) entry which is preliminary data.</text>
</comment>
<keyword evidence="2" id="KW-1185">Reference proteome</keyword>
<evidence type="ECO:0000313" key="2">
    <source>
        <dbReference type="Proteomes" id="UP000018733"/>
    </source>
</evidence>
<sequence>MVNIQGITLDHIKKWVITAIISDDELFEHLILKGGNAIELIHHIVARASIDIDFSMKADFPGGSANLAQRAERTLTHTFKQHGYQVFDFKFHCRPETLSVDVEDFWGGYKIEFKLVPSDFFANHSGDQDLLRKHALRVGQGQKFLIDISRHEYVNDRVAHDFDGYIIYVYSPLMIVCEKLRAICQQMPEYGPVVKRARAGSARARDFYDIYQLVTLLNLDLVSDHAHHILTEMFECKRVDLAFLDRITGQREFHRPDFPSVQNTVPPGVSLESFDFYFDFTVGLVNRLKAFRNI</sequence>